<feature type="domain" description="BIG2" evidence="1">
    <location>
        <begin position="70"/>
        <end position="148"/>
    </location>
</feature>
<comment type="caution">
    <text evidence="2">The sequence shown here is derived from an EMBL/GenBank/DDBJ whole genome shotgun (WGS) entry which is preliminary data.</text>
</comment>
<evidence type="ECO:0000313" key="3">
    <source>
        <dbReference type="Proteomes" id="UP000293506"/>
    </source>
</evidence>
<dbReference type="InterPro" id="IPR008964">
    <property type="entry name" value="Invasin/intimin_cell_adhesion"/>
</dbReference>
<dbReference type="EMBL" id="RCXQ01000010">
    <property type="protein sequence ID" value="RYT65909.1"/>
    <property type="molecule type" value="Genomic_DNA"/>
</dbReference>
<dbReference type="SMART" id="SM00635">
    <property type="entry name" value="BID_2"/>
    <property type="match status" value="1"/>
</dbReference>
<dbReference type="Proteomes" id="UP000293506">
    <property type="component" value="Unassembled WGS sequence"/>
</dbReference>
<evidence type="ECO:0000259" key="1">
    <source>
        <dbReference type="SMART" id="SM00635"/>
    </source>
</evidence>
<gene>
    <name evidence="2" type="ORF">EAI82_11415</name>
</gene>
<dbReference type="Gene3D" id="2.60.40.1080">
    <property type="match status" value="1"/>
</dbReference>
<reference evidence="2 3" key="1">
    <citation type="journal article" date="2019" name="Science, e1252229">
        <title>Invertible promoters mediate bacterial phase variation, antibiotic resistance, and host adaptation in the gut.</title>
        <authorList>
            <person name="Jiang X."/>
            <person name="Hall A.B."/>
            <person name="Arthur T.D."/>
            <person name="Plichta D.R."/>
            <person name="Covington C.T."/>
            <person name="Poyet M."/>
            <person name="Crothers J."/>
            <person name="Moses P.L."/>
            <person name="Tolonen A.C."/>
            <person name="Vlamakis H."/>
            <person name="Alm E.J."/>
            <person name="Xavier R.J."/>
        </authorList>
    </citation>
    <scope>NUCLEOTIDE SEQUENCE [LARGE SCALE GENOMIC DNA]</scope>
    <source>
        <strain evidence="3">af_0058</strain>
    </source>
</reference>
<sequence>MVEIKKRAFAGNRRLRKTVFPHNIEKIGVQCYRECSNVIKAGKKKGTAKVTVTLQSGKKATLKVKVQTARVNTTKISGLKKNVSLKKGQKLTLKPVISPLTSQEKVTYTSSNKKVATVSKKGVITAKKKGTVKITVKSGKKSYVIKVKVK</sequence>
<accession>A0A4Q5GEA5</accession>
<name>A0A4Q5GEA5_9FIRM</name>
<dbReference type="AlphaFoldDB" id="A0A4Q5GEA5"/>
<organism evidence="2 3">
    <name type="scientific">Blautia obeum</name>
    <dbReference type="NCBI Taxonomy" id="40520"/>
    <lineage>
        <taxon>Bacteria</taxon>
        <taxon>Bacillati</taxon>
        <taxon>Bacillota</taxon>
        <taxon>Clostridia</taxon>
        <taxon>Lachnospirales</taxon>
        <taxon>Lachnospiraceae</taxon>
        <taxon>Blautia</taxon>
    </lineage>
</organism>
<protein>
    <submittedName>
        <fullName evidence="2">Cell adhesion protein</fullName>
    </submittedName>
</protein>
<dbReference type="InterPro" id="IPR003343">
    <property type="entry name" value="Big_2"/>
</dbReference>
<dbReference type="Pfam" id="PF02368">
    <property type="entry name" value="Big_2"/>
    <property type="match status" value="1"/>
</dbReference>
<evidence type="ECO:0000313" key="2">
    <source>
        <dbReference type="EMBL" id="RYT65909.1"/>
    </source>
</evidence>
<proteinExistence type="predicted"/>
<dbReference type="SUPFAM" id="SSF49373">
    <property type="entry name" value="Invasin/intimin cell-adhesion fragments"/>
    <property type="match status" value="1"/>
</dbReference>